<dbReference type="Proteomes" id="UP001310594">
    <property type="component" value="Unassembled WGS sequence"/>
</dbReference>
<accession>A0AAN8A3L0</accession>
<feature type="region of interest" description="Disordered" evidence="1">
    <location>
        <begin position="250"/>
        <end position="274"/>
    </location>
</feature>
<protein>
    <submittedName>
        <fullName evidence="2">Uncharacterized protein</fullName>
    </submittedName>
</protein>
<evidence type="ECO:0000313" key="2">
    <source>
        <dbReference type="EMBL" id="KAK5701939.1"/>
    </source>
</evidence>
<feature type="compositionally biased region" description="Basic and acidic residues" evidence="1">
    <location>
        <begin position="86"/>
        <end position="105"/>
    </location>
</feature>
<organism evidence="2 3">
    <name type="scientific">Elasticomyces elasticus</name>
    <dbReference type="NCBI Taxonomy" id="574655"/>
    <lineage>
        <taxon>Eukaryota</taxon>
        <taxon>Fungi</taxon>
        <taxon>Dikarya</taxon>
        <taxon>Ascomycota</taxon>
        <taxon>Pezizomycotina</taxon>
        <taxon>Dothideomycetes</taxon>
        <taxon>Dothideomycetidae</taxon>
        <taxon>Mycosphaerellales</taxon>
        <taxon>Teratosphaeriaceae</taxon>
        <taxon>Elasticomyces</taxon>
    </lineage>
</organism>
<evidence type="ECO:0000313" key="3">
    <source>
        <dbReference type="Proteomes" id="UP001310594"/>
    </source>
</evidence>
<evidence type="ECO:0000256" key="1">
    <source>
        <dbReference type="SAM" id="MobiDB-lite"/>
    </source>
</evidence>
<feature type="compositionally biased region" description="Basic residues" evidence="1">
    <location>
        <begin position="264"/>
        <end position="274"/>
    </location>
</feature>
<dbReference type="AlphaFoldDB" id="A0AAN8A3L0"/>
<feature type="compositionally biased region" description="Low complexity" evidence="1">
    <location>
        <begin position="69"/>
        <end position="85"/>
    </location>
</feature>
<comment type="caution">
    <text evidence="2">The sequence shown here is derived from an EMBL/GenBank/DDBJ whole genome shotgun (WGS) entry which is preliminary data.</text>
</comment>
<proteinExistence type="predicted"/>
<reference evidence="2" key="1">
    <citation type="submission" date="2023-08" db="EMBL/GenBank/DDBJ databases">
        <title>Black Yeasts Isolated from many extreme environments.</title>
        <authorList>
            <person name="Coleine C."/>
            <person name="Stajich J.E."/>
            <person name="Selbmann L."/>
        </authorList>
    </citation>
    <scope>NUCLEOTIDE SEQUENCE</scope>
    <source>
        <strain evidence="2">CCFEE 5810</strain>
    </source>
</reference>
<sequence length="274" mass="30785">MPVNLASIDTPRQEEFVTLPPLADLRLGCALPSSTSCKRPAAQVAALQWPSVQSDPYGRFSPSMPPSPSTSDMSRSASPAASRQPADAKKTLKERESRKEQRDVNCDMEDAFHLYTGYTPVKVQTAGNGFTSGLENDKLMNQIQQGALLNHLLQQSLDEAYRKDLALESRFKLEEGPNVRALRAEWLASAEAAVRDNSVLTGTWFDDGTSSHKTRCDHVGKSKACDRHLNQPDYRRCRKAQRKRMFEYNLSRRASTHHQDRAAKMQRRRGPRLS</sequence>
<dbReference type="EMBL" id="JAVRQU010000006">
    <property type="protein sequence ID" value="KAK5701939.1"/>
    <property type="molecule type" value="Genomic_DNA"/>
</dbReference>
<gene>
    <name evidence="2" type="ORF">LTR97_004757</name>
</gene>
<feature type="region of interest" description="Disordered" evidence="1">
    <location>
        <begin position="52"/>
        <end position="105"/>
    </location>
</feature>
<name>A0AAN8A3L0_9PEZI</name>